<gene>
    <name evidence="2" type="ORF">TNIN_362851</name>
</gene>
<feature type="region of interest" description="Disordered" evidence="1">
    <location>
        <begin position="76"/>
        <end position="124"/>
    </location>
</feature>
<dbReference type="AlphaFoldDB" id="A0A8X6YLG4"/>
<comment type="caution">
    <text evidence="2">The sequence shown here is derived from an EMBL/GenBank/DDBJ whole genome shotgun (WGS) entry which is preliminary data.</text>
</comment>
<evidence type="ECO:0000313" key="3">
    <source>
        <dbReference type="Proteomes" id="UP000886998"/>
    </source>
</evidence>
<name>A0A8X6YLG4_9ARAC</name>
<accession>A0A8X6YLG4</accession>
<evidence type="ECO:0000313" key="2">
    <source>
        <dbReference type="EMBL" id="GFY75161.1"/>
    </source>
</evidence>
<feature type="compositionally biased region" description="Basic residues" evidence="1">
    <location>
        <begin position="97"/>
        <end position="124"/>
    </location>
</feature>
<dbReference type="Proteomes" id="UP000886998">
    <property type="component" value="Unassembled WGS sequence"/>
</dbReference>
<dbReference type="EMBL" id="BMAV01021201">
    <property type="protein sequence ID" value="GFY75161.1"/>
    <property type="molecule type" value="Genomic_DNA"/>
</dbReference>
<proteinExistence type="predicted"/>
<sequence>MFTKGHDCEFSQIRIRPPKFLNHLKSMKTDETQAQLVVKKSIVFDGSKNGKKEPPPYALKPKVVTKDGTVCLQSISVPPQNHVKIEVPPPLPPPMRGRSKERRSKDRQHCKKNHKSRKKNKEGK</sequence>
<protein>
    <submittedName>
        <fullName evidence="2">Uncharacterized protein</fullName>
    </submittedName>
</protein>
<keyword evidence="3" id="KW-1185">Reference proteome</keyword>
<reference evidence="2" key="1">
    <citation type="submission" date="2020-08" db="EMBL/GenBank/DDBJ databases">
        <title>Multicomponent nature underlies the extraordinary mechanical properties of spider dragline silk.</title>
        <authorList>
            <person name="Kono N."/>
            <person name="Nakamura H."/>
            <person name="Mori M."/>
            <person name="Yoshida Y."/>
            <person name="Ohtoshi R."/>
            <person name="Malay A.D."/>
            <person name="Moran D.A.P."/>
            <person name="Tomita M."/>
            <person name="Numata K."/>
            <person name="Arakawa K."/>
        </authorList>
    </citation>
    <scope>NUCLEOTIDE SEQUENCE</scope>
</reference>
<evidence type="ECO:0000256" key="1">
    <source>
        <dbReference type="SAM" id="MobiDB-lite"/>
    </source>
</evidence>
<organism evidence="2 3">
    <name type="scientific">Trichonephila inaurata madagascariensis</name>
    <dbReference type="NCBI Taxonomy" id="2747483"/>
    <lineage>
        <taxon>Eukaryota</taxon>
        <taxon>Metazoa</taxon>
        <taxon>Ecdysozoa</taxon>
        <taxon>Arthropoda</taxon>
        <taxon>Chelicerata</taxon>
        <taxon>Arachnida</taxon>
        <taxon>Araneae</taxon>
        <taxon>Araneomorphae</taxon>
        <taxon>Entelegynae</taxon>
        <taxon>Araneoidea</taxon>
        <taxon>Nephilidae</taxon>
        <taxon>Trichonephila</taxon>
        <taxon>Trichonephila inaurata</taxon>
    </lineage>
</organism>